<sequence length="132" mass="14210">MRQMTSYQGHNAVRESQQVNSCQLTLRKASNAVSNPVGSTATSQLRCRDSFPSPEGKTLACDFQPTKNARFEALRTNVCHSLCCDGTGTRLERLPDCASSTKLSFRAHAPSSPTSPRPSGVYGQPPRGPGVI</sequence>
<feature type="region of interest" description="Disordered" evidence="1">
    <location>
        <begin position="33"/>
        <end position="55"/>
    </location>
</feature>
<accession>A0A0D1XKM8</accession>
<evidence type="ECO:0000313" key="2">
    <source>
        <dbReference type="EMBL" id="KIW02886.1"/>
    </source>
</evidence>
<protein>
    <submittedName>
        <fullName evidence="2">Uncharacterized protein</fullName>
    </submittedName>
</protein>
<keyword evidence="3" id="KW-1185">Reference proteome</keyword>
<name>A0A0D1XKM8_9PEZI</name>
<dbReference type="Proteomes" id="UP000053259">
    <property type="component" value="Unassembled WGS sequence"/>
</dbReference>
<gene>
    <name evidence="2" type="ORF">PV09_05936</name>
</gene>
<feature type="compositionally biased region" description="Polar residues" evidence="1">
    <location>
        <begin position="33"/>
        <end position="45"/>
    </location>
</feature>
<dbReference type="EMBL" id="KN847547">
    <property type="protein sequence ID" value="KIW02886.1"/>
    <property type="molecule type" value="Genomic_DNA"/>
</dbReference>
<proteinExistence type="predicted"/>
<dbReference type="HOGENOM" id="CLU_1918686_0_0_1"/>
<dbReference type="VEuPathDB" id="FungiDB:PV09_05936"/>
<dbReference type="GeneID" id="27313909"/>
<dbReference type="AlphaFoldDB" id="A0A0D1XKM8"/>
<feature type="region of interest" description="Disordered" evidence="1">
    <location>
        <begin position="103"/>
        <end position="132"/>
    </location>
</feature>
<evidence type="ECO:0000256" key="1">
    <source>
        <dbReference type="SAM" id="MobiDB-lite"/>
    </source>
</evidence>
<dbReference type="InParanoid" id="A0A0D1XKM8"/>
<evidence type="ECO:0000313" key="3">
    <source>
        <dbReference type="Proteomes" id="UP000053259"/>
    </source>
</evidence>
<reference evidence="2 3" key="1">
    <citation type="submission" date="2015-01" db="EMBL/GenBank/DDBJ databases">
        <title>The Genome Sequence of Ochroconis gallopava CBS43764.</title>
        <authorList>
            <consortium name="The Broad Institute Genomics Platform"/>
            <person name="Cuomo C."/>
            <person name="de Hoog S."/>
            <person name="Gorbushina A."/>
            <person name="Stielow B."/>
            <person name="Teixiera M."/>
            <person name="Abouelleil A."/>
            <person name="Chapman S.B."/>
            <person name="Priest M."/>
            <person name="Young S.K."/>
            <person name="Wortman J."/>
            <person name="Nusbaum C."/>
            <person name="Birren B."/>
        </authorList>
    </citation>
    <scope>NUCLEOTIDE SEQUENCE [LARGE SCALE GENOMIC DNA]</scope>
    <source>
        <strain evidence="2 3">CBS 43764</strain>
    </source>
</reference>
<dbReference type="RefSeq" id="XP_016212755.1">
    <property type="nucleotide sequence ID" value="XM_016359506.1"/>
</dbReference>
<organism evidence="2 3">
    <name type="scientific">Verruconis gallopava</name>
    <dbReference type="NCBI Taxonomy" id="253628"/>
    <lineage>
        <taxon>Eukaryota</taxon>
        <taxon>Fungi</taxon>
        <taxon>Dikarya</taxon>
        <taxon>Ascomycota</taxon>
        <taxon>Pezizomycotina</taxon>
        <taxon>Dothideomycetes</taxon>
        <taxon>Pleosporomycetidae</taxon>
        <taxon>Venturiales</taxon>
        <taxon>Sympoventuriaceae</taxon>
        <taxon>Verruconis</taxon>
    </lineage>
</organism>